<dbReference type="RefSeq" id="WP_146431752.1">
    <property type="nucleotide sequence ID" value="NZ_SJPF01000003.1"/>
</dbReference>
<protein>
    <submittedName>
        <fullName evidence="1">Uncharacterized protein</fullName>
    </submittedName>
</protein>
<sequence>MLPSQAANPYVAQQKILGFHDAASQADALAIAPYLSMNLSPQGKPSSDEVAGWTVDQVLDHAEQHSLPQCTEWMEKNRE</sequence>
<keyword evidence="2" id="KW-1185">Reference proteome</keyword>
<reference evidence="1 2" key="1">
    <citation type="submission" date="2019-02" db="EMBL/GenBank/DDBJ databases">
        <title>Deep-cultivation of Planctomycetes and their phenomic and genomic characterization uncovers novel biology.</title>
        <authorList>
            <person name="Wiegand S."/>
            <person name="Jogler M."/>
            <person name="Boedeker C."/>
            <person name="Pinto D."/>
            <person name="Vollmers J."/>
            <person name="Rivas-Marin E."/>
            <person name="Kohn T."/>
            <person name="Peeters S.H."/>
            <person name="Heuer A."/>
            <person name="Rast P."/>
            <person name="Oberbeckmann S."/>
            <person name="Bunk B."/>
            <person name="Jeske O."/>
            <person name="Meyerdierks A."/>
            <person name="Storesund J.E."/>
            <person name="Kallscheuer N."/>
            <person name="Luecker S."/>
            <person name="Lage O.M."/>
            <person name="Pohl T."/>
            <person name="Merkel B.J."/>
            <person name="Hornburger P."/>
            <person name="Mueller R.-W."/>
            <person name="Bruemmer F."/>
            <person name="Labrenz M."/>
            <person name="Spormann A.M."/>
            <person name="Op Den Camp H."/>
            <person name="Overmann J."/>
            <person name="Amann R."/>
            <person name="Jetten M.S.M."/>
            <person name="Mascher T."/>
            <person name="Medema M.H."/>
            <person name="Devos D.P."/>
            <person name="Kaster A.-K."/>
            <person name="Ovreas L."/>
            <person name="Rohde M."/>
            <person name="Galperin M.Y."/>
            <person name="Jogler C."/>
        </authorList>
    </citation>
    <scope>NUCLEOTIDE SEQUENCE [LARGE SCALE GENOMIC DNA]</scope>
    <source>
        <strain evidence="1 2">Enr8</strain>
    </source>
</reference>
<gene>
    <name evidence="1" type="ORF">Enr8_24030</name>
</gene>
<dbReference type="OrthoDB" id="7783360at2"/>
<evidence type="ECO:0000313" key="1">
    <source>
        <dbReference type="EMBL" id="TWT32598.1"/>
    </source>
</evidence>
<name>A0A5C5V294_9BACT</name>
<dbReference type="AlphaFoldDB" id="A0A5C5V294"/>
<dbReference type="EMBL" id="SJPF01000003">
    <property type="protein sequence ID" value="TWT32598.1"/>
    <property type="molecule type" value="Genomic_DNA"/>
</dbReference>
<evidence type="ECO:0000313" key="2">
    <source>
        <dbReference type="Proteomes" id="UP000318878"/>
    </source>
</evidence>
<proteinExistence type="predicted"/>
<accession>A0A5C5V294</accession>
<organism evidence="1 2">
    <name type="scientific">Blastopirellula retiformator</name>
    <dbReference type="NCBI Taxonomy" id="2527970"/>
    <lineage>
        <taxon>Bacteria</taxon>
        <taxon>Pseudomonadati</taxon>
        <taxon>Planctomycetota</taxon>
        <taxon>Planctomycetia</taxon>
        <taxon>Pirellulales</taxon>
        <taxon>Pirellulaceae</taxon>
        <taxon>Blastopirellula</taxon>
    </lineage>
</organism>
<comment type="caution">
    <text evidence="1">The sequence shown here is derived from an EMBL/GenBank/DDBJ whole genome shotgun (WGS) entry which is preliminary data.</text>
</comment>
<dbReference type="Proteomes" id="UP000318878">
    <property type="component" value="Unassembled WGS sequence"/>
</dbReference>